<feature type="transmembrane region" description="Helical" evidence="6">
    <location>
        <begin position="237"/>
        <end position="252"/>
    </location>
</feature>
<evidence type="ECO:0000256" key="4">
    <source>
        <dbReference type="ARBA" id="ARBA00022989"/>
    </source>
</evidence>
<keyword evidence="2 6" id="KW-0812">Transmembrane</keyword>
<evidence type="ECO:0000256" key="3">
    <source>
        <dbReference type="ARBA" id="ARBA00022748"/>
    </source>
</evidence>
<protein>
    <recommendedName>
        <fullName evidence="6">Cytochrome c biogenesis protein CcsA</fullName>
    </recommendedName>
</protein>
<evidence type="ECO:0000256" key="2">
    <source>
        <dbReference type="ARBA" id="ARBA00022692"/>
    </source>
</evidence>
<dbReference type="GeneID" id="38572574"/>
<feature type="transmembrane region" description="Helical" evidence="6">
    <location>
        <begin position="97"/>
        <end position="116"/>
    </location>
</feature>
<dbReference type="GO" id="GO:0020037">
    <property type="term" value="F:heme binding"/>
    <property type="evidence" value="ECO:0007669"/>
    <property type="project" value="InterPro"/>
</dbReference>
<proteinExistence type="inferred from homology"/>
<keyword evidence="6" id="KW-0793">Thylakoid</keyword>
<feature type="transmembrane region" description="Helical" evidence="6">
    <location>
        <begin position="136"/>
        <end position="162"/>
    </location>
</feature>
<dbReference type="HAMAP" id="MF_01391">
    <property type="entry name" value="CytC_CcsA"/>
    <property type="match status" value="1"/>
</dbReference>
<keyword evidence="5 6" id="KW-0472">Membrane</keyword>
<comment type="similarity">
    <text evidence="6">Belongs to the CcmF/CycK/Ccl1/NrfE/CcsA family.</text>
</comment>
<feature type="transmembrane region" description="Helical" evidence="6">
    <location>
        <begin position="12"/>
        <end position="29"/>
    </location>
</feature>
<evidence type="ECO:0000259" key="7">
    <source>
        <dbReference type="Pfam" id="PF01578"/>
    </source>
</evidence>
<organism evidence="8">
    <name type="scientific">Gloeochaete wittrockiana</name>
    <dbReference type="NCBI Taxonomy" id="38269"/>
    <lineage>
        <taxon>Eukaryota</taxon>
        <taxon>Glaucocystophyceae</taxon>
        <taxon>Gloeochaetales</taxon>
        <taxon>Gloeochaetaceae</taxon>
        <taxon>Gloeochaete</taxon>
    </lineage>
</organism>
<gene>
    <name evidence="6 8" type="primary">ccsA</name>
</gene>
<dbReference type="InterPro" id="IPR017562">
    <property type="entry name" value="Cyt_c_biogenesis_CcsA"/>
</dbReference>
<dbReference type="PANTHER" id="PTHR30071">
    <property type="entry name" value="HEME EXPORTER PROTEIN C"/>
    <property type="match status" value="1"/>
</dbReference>
<name>A0A3G1IVS8_9EUKA</name>
<feature type="transmembrane region" description="Helical" evidence="6">
    <location>
        <begin position="203"/>
        <end position="222"/>
    </location>
</feature>
<accession>A0A3G1IVS8</accession>
<feature type="transmembrane region" description="Helical" evidence="6">
    <location>
        <begin position="73"/>
        <end position="90"/>
    </location>
</feature>
<dbReference type="GO" id="GO:0017004">
    <property type="term" value="P:cytochrome complex assembly"/>
    <property type="evidence" value="ECO:0007669"/>
    <property type="project" value="UniProtKB-UniRule"/>
</dbReference>
<dbReference type="GO" id="GO:0005886">
    <property type="term" value="C:plasma membrane"/>
    <property type="evidence" value="ECO:0007669"/>
    <property type="project" value="TreeGrafter"/>
</dbReference>
<dbReference type="Pfam" id="PF01578">
    <property type="entry name" value="Cytochrom_C_asm"/>
    <property type="match status" value="1"/>
</dbReference>
<comment type="subcellular location">
    <subcellularLocation>
        <location evidence="6">Cellular thylakoid membrane</location>
        <topology evidence="6">Multi-pass membrane protein</topology>
    </subcellularLocation>
    <subcellularLocation>
        <location evidence="1">Membrane</location>
        <topology evidence="1">Multi-pass membrane protein</topology>
    </subcellularLocation>
</comment>
<geneLocation type="plastid" evidence="8"/>
<feature type="transmembrane region" description="Helical" evidence="6">
    <location>
        <begin position="41"/>
        <end position="61"/>
    </location>
</feature>
<keyword evidence="8" id="KW-0934">Plastid</keyword>
<dbReference type="InterPro" id="IPR045062">
    <property type="entry name" value="Cyt_c_biogenesis_CcsA/CcmC"/>
</dbReference>
<dbReference type="NCBIfam" id="TIGR03144">
    <property type="entry name" value="cytochr_II_ccsB"/>
    <property type="match status" value="1"/>
</dbReference>
<dbReference type="GO" id="GO:0042651">
    <property type="term" value="C:thylakoid membrane"/>
    <property type="evidence" value="ECO:0007669"/>
    <property type="project" value="UniProtKB-UniRule"/>
</dbReference>
<dbReference type="EMBL" id="MF167426">
    <property type="protein sequence ID" value="ASQ40150.1"/>
    <property type="molecule type" value="Genomic_DNA"/>
</dbReference>
<dbReference type="RefSeq" id="YP_009546089.1">
    <property type="nucleotide sequence ID" value="NC_040153.1"/>
</dbReference>
<keyword evidence="3 6" id="KW-0201">Cytochrome c-type biogenesis</keyword>
<sequence>MINTISWLEGFSWITTSVLTLSCLVDIYSKKSYFWFKNFQRIGLFILNLSIIIIMSNRWLVTHYLPLTNLYESLLFLSWLFIILQFLFKYELSNKFVNLLFNSLITICLSFCILFLPSSMQEITNLAPSLKSNWLIMHVTVILISYALLLIGSLLSIAYIIIDFTKNKTNHTIVNKNLINFGKNINLNINSSNEILDQFSYRFINLGFSFLTLGIIAGAVWANDAWGSYWSWDPKETWALITWLIYATYLHLRIVKNWHGIKSAFIASLGFIMVWFCYLGVNFLGQGLHSYGWFF</sequence>
<keyword evidence="4 6" id="KW-1133">Transmembrane helix</keyword>
<comment type="subunit">
    <text evidence="6">May interact with Ccs1.</text>
</comment>
<dbReference type="AlphaFoldDB" id="A0A3G1IVS8"/>
<feature type="domain" description="Cytochrome c assembly protein" evidence="7">
    <location>
        <begin position="68"/>
        <end position="289"/>
    </location>
</feature>
<feature type="transmembrane region" description="Helical" evidence="6">
    <location>
        <begin position="264"/>
        <end position="285"/>
    </location>
</feature>
<reference evidence="8" key="1">
    <citation type="submission" date="2017-05" db="EMBL/GenBank/DDBJ databases">
        <title>Plastid comparative genomics reveals ancient divergence between Glaucophyte genera.</title>
        <authorList>
            <person name="Figueroa-Martinez F.J."/>
            <person name="Jackson C."/>
            <person name="Reyes-Prieto A."/>
        </authorList>
    </citation>
    <scope>NUCLEOTIDE SEQUENCE</scope>
    <source>
        <strain evidence="8">SAG 46.84</strain>
    </source>
</reference>
<evidence type="ECO:0000256" key="5">
    <source>
        <dbReference type="ARBA" id="ARBA00023136"/>
    </source>
</evidence>
<dbReference type="InterPro" id="IPR002541">
    <property type="entry name" value="Cyt_c_assembly"/>
</dbReference>
<evidence type="ECO:0000313" key="8">
    <source>
        <dbReference type="EMBL" id="ASQ40150.1"/>
    </source>
</evidence>
<evidence type="ECO:0000256" key="6">
    <source>
        <dbReference type="HAMAP-Rule" id="MF_01391"/>
    </source>
</evidence>
<evidence type="ECO:0000256" key="1">
    <source>
        <dbReference type="ARBA" id="ARBA00004141"/>
    </source>
</evidence>
<comment type="function">
    <text evidence="6">Required during biogenesis of c-type cytochromes (cytochrome c6 and cytochrome f) at the step of heme attachment.</text>
</comment>
<dbReference type="PANTHER" id="PTHR30071:SF1">
    <property type="entry name" value="CYTOCHROME B_B6 PROTEIN-RELATED"/>
    <property type="match status" value="1"/>
</dbReference>